<accession>A0ABU9T0P1</accession>
<gene>
    <name evidence="1" type="ORF">WNY77_17910</name>
</gene>
<evidence type="ECO:0008006" key="3">
    <source>
        <dbReference type="Google" id="ProtNLM"/>
    </source>
</evidence>
<sequence length="283" mass="32264">MAIIVEDSIREPKGNPLGEINAQFHRLYQVEKAKAVTSINDGEVMLICRIDSRLIVKAGSEVKEYVINDERYQNLKAMSHATLAVYYQLRHSVDETTLCQVKKWVSQIRQQAPLGLGKEVADVTTKLLERISHSNVLPHSAMSMYQQELESIYAKLMTEAVNDELDNLVSNLERICDETDYPSSKIFMIVFGGHQPRYKALALQIFKKWFAGKEQHISNREHHVRYCEAGETLEDAVDLVATAMVDRELAKSTMGYSEALNKDVLSAVAEKAIEEYWFNNHLR</sequence>
<dbReference type="Proteomes" id="UP001461163">
    <property type="component" value="Unassembled WGS sequence"/>
</dbReference>
<dbReference type="EMBL" id="JBBMQS010000012">
    <property type="protein sequence ID" value="MEM5499293.1"/>
    <property type="molecule type" value="Genomic_DNA"/>
</dbReference>
<comment type="caution">
    <text evidence="1">The sequence shown here is derived from an EMBL/GenBank/DDBJ whole genome shotgun (WGS) entry which is preliminary data.</text>
</comment>
<reference evidence="1 2" key="1">
    <citation type="submission" date="2024-03" db="EMBL/GenBank/DDBJ databases">
        <title>Community enrichment and isolation of bacterial strains for fucoidan degradation.</title>
        <authorList>
            <person name="Sichert A."/>
        </authorList>
    </citation>
    <scope>NUCLEOTIDE SEQUENCE [LARGE SCALE GENOMIC DNA]</scope>
    <source>
        <strain evidence="1 2">AS12</strain>
    </source>
</reference>
<proteinExistence type="predicted"/>
<evidence type="ECO:0000313" key="1">
    <source>
        <dbReference type="EMBL" id="MEM5499293.1"/>
    </source>
</evidence>
<evidence type="ECO:0000313" key="2">
    <source>
        <dbReference type="Proteomes" id="UP001461163"/>
    </source>
</evidence>
<organism evidence="1 2">
    <name type="scientific">Paraglaciecola mesophila</name>
    <dbReference type="NCBI Taxonomy" id="197222"/>
    <lineage>
        <taxon>Bacteria</taxon>
        <taxon>Pseudomonadati</taxon>
        <taxon>Pseudomonadota</taxon>
        <taxon>Gammaproteobacteria</taxon>
        <taxon>Alteromonadales</taxon>
        <taxon>Alteromonadaceae</taxon>
        <taxon>Paraglaciecola</taxon>
    </lineage>
</organism>
<keyword evidence="2" id="KW-1185">Reference proteome</keyword>
<protein>
    <recommendedName>
        <fullName evidence="3">CdaR GGDEF-like domain-containing protein</fullName>
    </recommendedName>
</protein>
<name>A0ABU9T0P1_9ALTE</name>
<dbReference type="RefSeq" id="WP_033185555.1">
    <property type="nucleotide sequence ID" value="NZ_JBBMQS010000012.1"/>
</dbReference>